<proteinExistence type="predicted"/>
<feature type="transmembrane region" description="Helical" evidence="2">
    <location>
        <begin position="12"/>
        <end position="34"/>
    </location>
</feature>
<evidence type="ECO:0000313" key="4">
    <source>
        <dbReference type="Proteomes" id="UP000225182"/>
    </source>
</evidence>
<evidence type="ECO:0000313" key="3">
    <source>
        <dbReference type="EMBL" id="PFN28428.1"/>
    </source>
</evidence>
<sequence length="316" mass="36186">MLVILATIIACIWYFFNLPNATTVVLVCGLIIVFSTIVKRNVKSVLFFLGTVVLFFVALSNSILYAAFAFFIVLFAAGILFGSAREDEQDDIRNNGRGFERGPTRESKRRVANAGYSGSYEHNEYDDVQNDQSYSEFSNGNTKKQSGLSEEEERKRQAEDDAYFYRRHGGYRHKVDEADDILGRSQRERDYEDDKYEVRCNGCNEPESHCKCCSTCDQYPCRCCRRCDSYPCECCDTCGEANCRCCSRCDSYPCECCDECGQPDRYCRCCRRCDSYPCECCNECGEANCRCCRRCDSYPCECCNSCGQPDRYCRCD</sequence>
<protein>
    <submittedName>
        <fullName evidence="3">Uncharacterized protein</fullName>
    </submittedName>
</protein>
<dbReference type="EMBL" id="NUYN01000006">
    <property type="protein sequence ID" value="PFN28428.1"/>
    <property type="molecule type" value="Genomic_DNA"/>
</dbReference>
<organism evidence="3 4">
    <name type="scientific">Bacillus cereus</name>
    <dbReference type="NCBI Taxonomy" id="1396"/>
    <lineage>
        <taxon>Bacteria</taxon>
        <taxon>Bacillati</taxon>
        <taxon>Bacillota</taxon>
        <taxon>Bacilli</taxon>
        <taxon>Bacillales</taxon>
        <taxon>Bacillaceae</taxon>
        <taxon>Bacillus</taxon>
        <taxon>Bacillus cereus group</taxon>
    </lineage>
</organism>
<feature type="region of interest" description="Disordered" evidence="1">
    <location>
        <begin position="131"/>
        <end position="159"/>
    </location>
</feature>
<dbReference type="AlphaFoldDB" id="A0A2B1KY38"/>
<feature type="compositionally biased region" description="Polar residues" evidence="1">
    <location>
        <begin position="131"/>
        <end position="148"/>
    </location>
</feature>
<dbReference type="Proteomes" id="UP000225182">
    <property type="component" value="Unassembled WGS sequence"/>
</dbReference>
<comment type="caution">
    <text evidence="3">The sequence shown here is derived from an EMBL/GenBank/DDBJ whole genome shotgun (WGS) entry which is preliminary data.</text>
</comment>
<evidence type="ECO:0000256" key="1">
    <source>
        <dbReference type="SAM" id="MobiDB-lite"/>
    </source>
</evidence>
<reference evidence="3 4" key="1">
    <citation type="submission" date="2017-09" db="EMBL/GenBank/DDBJ databases">
        <title>Large-scale bioinformatics analysis of Bacillus genomes uncovers conserved roles of natural products in bacterial physiology.</title>
        <authorList>
            <consortium name="Agbiome Team Llc"/>
            <person name="Bleich R.M."/>
            <person name="Grubbs K.J."/>
            <person name="Santa Maria K.C."/>
            <person name="Allen S.E."/>
            <person name="Farag S."/>
            <person name="Shank E.A."/>
            <person name="Bowers A."/>
        </authorList>
    </citation>
    <scope>NUCLEOTIDE SEQUENCE [LARGE SCALE GENOMIC DNA]</scope>
    <source>
        <strain evidence="3 4">AFS076905</strain>
    </source>
</reference>
<accession>A0A2B1KY38</accession>
<gene>
    <name evidence="3" type="ORF">COJ50_04095</name>
</gene>
<keyword evidence="2" id="KW-1133">Transmembrane helix</keyword>
<keyword evidence="2" id="KW-0472">Membrane</keyword>
<feature type="compositionally biased region" description="Basic and acidic residues" evidence="1">
    <location>
        <begin position="92"/>
        <end position="106"/>
    </location>
</feature>
<keyword evidence="2" id="KW-0812">Transmembrane</keyword>
<feature type="transmembrane region" description="Helical" evidence="2">
    <location>
        <begin position="41"/>
        <end position="59"/>
    </location>
</feature>
<evidence type="ECO:0000256" key="2">
    <source>
        <dbReference type="SAM" id="Phobius"/>
    </source>
</evidence>
<feature type="region of interest" description="Disordered" evidence="1">
    <location>
        <begin position="92"/>
        <end position="112"/>
    </location>
</feature>
<name>A0A2B1KY38_BACCE</name>